<dbReference type="EMBL" id="JACHLR010000070">
    <property type="protein sequence ID" value="MBB4861148.1"/>
    <property type="molecule type" value="Genomic_DNA"/>
</dbReference>
<organism evidence="1 2">
    <name type="scientific">Novosphingobium chloroacetimidivorans</name>
    <dbReference type="NCBI Taxonomy" id="1428314"/>
    <lineage>
        <taxon>Bacteria</taxon>
        <taxon>Pseudomonadati</taxon>
        <taxon>Pseudomonadota</taxon>
        <taxon>Alphaproteobacteria</taxon>
        <taxon>Sphingomonadales</taxon>
        <taxon>Sphingomonadaceae</taxon>
        <taxon>Novosphingobium</taxon>
    </lineage>
</organism>
<gene>
    <name evidence="1" type="ORF">HNO88_004502</name>
</gene>
<dbReference type="Proteomes" id="UP000555448">
    <property type="component" value="Unassembled WGS sequence"/>
</dbReference>
<evidence type="ECO:0000313" key="2">
    <source>
        <dbReference type="Proteomes" id="UP000555448"/>
    </source>
</evidence>
<accession>A0A7W7KF99</accession>
<reference evidence="1 2" key="1">
    <citation type="submission" date="2020-08" db="EMBL/GenBank/DDBJ databases">
        <title>Functional genomics of gut bacteria from endangered species of beetles.</title>
        <authorList>
            <person name="Carlos-Shanley C."/>
        </authorList>
    </citation>
    <scope>NUCLEOTIDE SEQUENCE [LARGE SCALE GENOMIC DNA]</scope>
    <source>
        <strain evidence="1 2">S00245</strain>
    </source>
</reference>
<evidence type="ECO:0000313" key="1">
    <source>
        <dbReference type="EMBL" id="MBB4861148.1"/>
    </source>
</evidence>
<sequence length="51" mass="5746">MRTVSPTRLSIGNDVTIVQAQSSRFRQALKWFIGAIVTVCETAVRYQYDAP</sequence>
<name>A0A7W7KF99_9SPHN</name>
<keyword evidence="2" id="KW-1185">Reference proteome</keyword>
<protein>
    <submittedName>
        <fullName evidence="1">Uncharacterized protein</fullName>
    </submittedName>
</protein>
<dbReference type="AlphaFoldDB" id="A0A7W7KF99"/>
<comment type="caution">
    <text evidence="1">The sequence shown here is derived from an EMBL/GenBank/DDBJ whole genome shotgun (WGS) entry which is preliminary data.</text>
</comment>
<proteinExistence type="predicted"/>